<evidence type="ECO:0000313" key="2">
    <source>
        <dbReference type="Proteomes" id="UP000820818"/>
    </source>
</evidence>
<sequence length="101" mass="11720">MNTTFDSVSVNAKNLIILIVDCNQSNITSKDISLVSFGVEEILNIIQIEQSNEWITTLKWECCYPRMFMIPTCKGRNKGENFLEKRNFQKINAELQTKKRT</sequence>
<comment type="caution">
    <text evidence="1">The sequence shown here is derived from an EMBL/GenBank/DDBJ whole genome shotgun (WGS) entry which is preliminary data.</text>
</comment>
<proteinExistence type="predicted"/>
<protein>
    <submittedName>
        <fullName evidence="1">Uncharacterized protein</fullName>
    </submittedName>
</protein>
<reference evidence="1 2" key="1">
    <citation type="submission" date="2022-05" db="EMBL/GenBank/DDBJ databases">
        <title>A multi-omics perspective on studying reproductive biology in Daphnia sinensis.</title>
        <authorList>
            <person name="Jia J."/>
        </authorList>
    </citation>
    <scope>NUCLEOTIDE SEQUENCE [LARGE SCALE GENOMIC DNA]</scope>
    <source>
        <strain evidence="1 2">WSL</strain>
    </source>
</reference>
<accession>A0AAD5KYZ3</accession>
<dbReference type="Proteomes" id="UP000820818">
    <property type="component" value="Linkage Group LG3"/>
</dbReference>
<evidence type="ECO:0000313" key="1">
    <source>
        <dbReference type="EMBL" id="KAI9561817.1"/>
    </source>
</evidence>
<dbReference type="EMBL" id="WJBH02000003">
    <property type="protein sequence ID" value="KAI9561817.1"/>
    <property type="molecule type" value="Genomic_DNA"/>
</dbReference>
<organism evidence="1 2">
    <name type="scientific">Daphnia sinensis</name>
    <dbReference type="NCBI Taxonomy" id="1820382"/>
    <lineage>
        <taxon>Eukaryota</taxon>
        <taxon>Metazoa</taxon>
        <taxon>Ecdysozoa</taxon>
        <taxon>Arthropoda</taxon>
        <taxon>Crustacea</taxon>
        <taxon>Branchiopoda</taxon>
        <taxon>Diplostraca</taxon>
        <taxon>Cladocera</taxon>
        <taxon>Anomopoda</taxon>
        <taxon>Daphniidae</taxon>
        <taxon>Daphnia</taxon>
        <taxon>Daphnia similis group</taxon>
    </lineage>
</organism>
<keyword evidence="2" id="KW-1185">Reference proteome</keyword>
<gene>
    <name evidence="1" type="ORF">GHT06_012778</name>
</gene>
<name>A0AAD5KYZ3_9CRUS</name>
<dbReference type="AlphaFoldDB" id="A0AAD5KYZ3"/>